<dbReference type="GO" id="GO:0003682">
    <property type="term" value="F:chromatin binding"/>
    <property type="evidence" value="ECO:0007669"/>
    <property type="project" value="UniProtKB-ARBA"/>
</dbReference>
<evidence type="ECO:0000256" key="9">
    <source>
        <dbReference type="ARBA" id="ARBA00023015"/>
    </source>
</evidence>
<dbReference type="FunFam" id="3.30.160.60:FF:000690">
    <property type="entry name" value="Zinc finger protein 354C"/>
    <property type="match status" value="1"/>
</dbReference>
<evidence type="ECO:0000256" key="6">
    <source>
        <dbReference type="ARBA" id="ARBA00022771"/>
    </source>
</evidence>
<keyword evidence="8" id="KW-0832">Ubl conjugation</keyword>
<keyword evidence="7" id="KW-0862">Zinc</keyword>
<keyword evidence="11" id="KW-0804">Transcription</keyword>
<feature type="domain" description="C2H2-type" evidence="16">
    <location>
        <begin position="565"/>
        <end position="592"/>
    </location>
</feature>
<feature type="domain" description="C2H2-type" evidence="16">
    <location>
        <begin position="285"/>
        <end position="312"/>
    </location>
</feature>
<dbReference type="InterPro" id="IPR013087">
    <property type="entry name" value="Znf_C2H2_type"/>
</dbReference>
<sequence length="830" mass="94023">MTTRKCRRCEKCFQENSEEKSLLCSDCDKYSIGDIKTVAGCTTNGNESESFPNSIGFKTTLHNVGENTERQEELGDKIENVIPEEDEDVNCGACSCLVEDNGEGLYCEICCTWYHNACVHSPLPRDVYDELGEAPDNVKWLCDRCREDTIVRVKLKLKGLNRHKNNYNTDSGFGISRAGDHDEYTTRQANDNDFLQKGRTRTKNTKLGSDTTVNNDAKGNSISKRRGITDRGRCRLRGKGARGSYKKKIRNPDKYRCKEEGCDFRANVPSVLKYHMLAHTDKNSFQCEVCGKNFSSPGNLKSHNVIHMEVKPFKCSKCDKCFNTKSHLDRHSWYHKSERPYTCNKCNKGFVTKQAFVRHEAIHQNEKPFACTECDYKCNFERNLKQHMLTHSAETPYECENCEKKFKTSWYLKMHIQTHSGEKRFPCDVCGKKLASNSRLKYHMLSHSDKKQYNCSECEYKCNLRSLLKTHSYKHTGEKPYECNICPLKFISKQSLETHLRIHTGERPYECDTCGKRFGQAASLHTHKLTHTDSKPFQCEVCGAGFKRSHHLKVHMFSHTGEKQFSCEQCSKAFVTKDKLNQHIQTHSGVKPFECKICSNKYTNKGNLTKHKCRGPNTPQSEANQICNFNTLQYTNIIENSNPSNRNQLEQLNLNLEFEEKPPSLVKRVNINQTEYIISPCSLANKNNSFQTSTPLVNQNHEGNDLQYASAKYNVSTSNIEASIHNVPSSTISHPNLPFNVLTSYSNLAIAPSTISPAVINTNTTLLSIPSVNPKPSSNSSTAITHLLPGTTISLQTLPNVGVGNHGLPSILSCPSIHIPNEDPTFDWNC</sequence>
<keyword evidence="18" id="KW-1185">Reference proteome</keyword>
<dbReference type="PANTHER" id="PTHR24393">
    <property type="entry name" value="ZINC FINGER PROTEIN"/>
    <property type="match status" value="1"/>
</dbReference>
<evidence type="ECO:0000256" key="14">
    <source>
        <dbReference type="SAM" id="MobiDB-lite"/>
    </source>
</evidence>
<dbReference type="PROSITE" id="PS00028">
    <property type="entry name" value="ZINC_FINGER_C2H2_1"/>
    <property type="match status" value="11"/>
</dbReference>
<dbReference type="GO" id="GO:0005634">
    <property type="term" value="C:nucleus"/>
    <property type="evidence" value="ECO:0007669"/>
    <property type="project" value="UniProtKB-SubCell"/>
</dbReference>
<dbReference type="FunFam" id="3.30.160.60:FF:000446">
    <property type="entry name" value="Zinc finger protein"/>
    <property type="match status" value="2"/>
</dbReference>
<evidence type="ECO:0000256" key="3">
    <source>
        <dbReference type="ARBA" id="ARBA00022499"/>
    </source>
</evidence>
<evidence type="ECO:0000256" key="10">
    <source>
        <dbReference type="ARBA" id="ARBA00023125"/>
    </source>
</evidence>
<comment type="caution">
    <text evidence="17">The sequence shown here is derived from an EMBL/GenBank/DDBJ whole genome shotgun (WGS) entry which is preliminary data.</text>
</comment>
<dbReference type="InterPro" id="IPR036236">
    <property type="entry name" value="Znf_C2H2_sf"/>
</dbReference>
<dbReference type="PROSITE" id="PS50016">
    <property type="entry name" value="ZF_PHD_2"/>
    <property type="match status" value="1"/>
</dbReference>
<evidence type="ECO:0000313" key="18">
    <source>
        <dbReference type="Proteomes" id="UP001497623"/>
    </source>
</evidence>
<comment type="subcellular location">
    <subcellularLocation>
        <location evidence="1">Nucleus</location>
    </subcellularLocation>
</comment>
<dbReference type="FunFam" id="3.30.160.60:FF:000624">
    <property type="entry name" value="zinc finger protein 697"/>
    <property type="match status" value="1"/>
</dbReference>
<dbReference type="SMART" id="SM00355">
    <property type="entry name" value="ZnF_C2H2"/>
    <property type="match status" value="13"/>
</dbReference>
<dbReference type="SUPFAM" id="SSF57903">
    <property type="entry name" value="FYVE/PHD zinc finger"/>
    <property type="match status" value="1"/>
</dbReference>
<evidence type="ECO:0000256" key="8">
    <source>
        <dbReference type="ARBA" id="ARBA00022843"/>
    </source>
</evidence>
<feature type="domain" description="C2H2-type" evidence="16">
    <location>
        <begin position="481"/>
        <end position="508"/>
    </location>
</feature>
<keyword evidence="5" id="KW-0677">Repeat</keyword>
<evidence type="ECO:0000256" key="12">
    <source>
        <dbReference type="ARBA" id="ARBA00023242"/>
    </source>
</evidence>
<evidence type="ECO:0000256" key="13">
    <source>
        <dbReference type="PROSITE-ProRule" id="PRU00042"/>
    </source>
</evidence>
<name>A0AAV2QKJ4_MEGNR</name>
<dbReference type="InterPro" id="IPR013083">
    <property type="entry name" value="Znf_RING/FYVE/PHD"/>
</dbReference>
<dbReference type="PROSITE" id="PS50157">
    <property type="entry name" value="ZINC_FINGER_C2H2_2"/>
    <property type="match status" value="11"/>
</dbReference>
<feature type="domain" description="C2H2-type" evidence="16">
    <location>
        <begin position="313"/>
        <end position="340"/>
    </location>
</feature>
<accession>A0AAV2QKJ4</accession>
<feature type="domain" description="C2H2-type" evidence="16">
    <location>
        <begin position="369"/>
        <end position="396"/>
    </location>
</feature>
<feature type="domain" description="PHD-type" evidence="15">
    <location>
        <begin position="88"/>
        <end position="148"/>
    </location>
</feature>
<keyword evidence="9" id="KW-0805">Transcription regulation</keyword>
<evidence type="ECO:0000259" key="15">
    <source>
        <dbReference type="PROSITE" id="PS50016"/>
    </source>
</evidence>
<feature type="domain" description="C2H2-type" evidence="16">
    <location>
        <begin position="425"/>
        <end position="452"/>
    </location>
</feature>
<dbReference type="SMART" id="SM00249">
    <property type="entry name" value="PHD"/>
    <property type="match status" value="1"/>
</dbReference>
<feature type="domain" description="C2H2-type" evidence="16">
    <location>
        <begin position="509"/>
        <end position="536"/>
    </location>
</feature>
<feature type="domain" description="C2H2-type" evidence="16">
    <location>
        <begin position="397"/>
        <end position="424"/>
    </location>
</feature>
<dbReference type="InterPro" id="IPR001965">
    <property type="entry name" value="Znf_PHD"/>
</dbReference>
<keyword evidence="12" id="KW-0539">Nucleus</keyword>
<keyword evidence="3" id="KW-1017">Isopeptide bond</keyword>
<feature type="region of interest" description="Disordered" evidence="14">
    <location>
        <begin position="204"/>
        <end position="224"/>
    </location>
</feature>
<dbReference type="FunFam" id="3.30.160.60:FF:001506">
    <property type="entry name" value="Zinc finger protein"/>
    <property type="match status" value="1"/>
</dbReference>
<dbReference type="EMBL" id="CAXKWB010008379">
    <property type="protein sequence ID" value="CAL4090928.1"/>
    <property type="molecule type" value="Genomic_DNA"/>
</dbReference>
<dbReference type="FunFam" id="3.30.160.60:FF:000086">
    <property type="entry name" value="transcription factor E4F1 isoform X1"/>
    <property type="match status" value="1"/>
</dbReference>
<evidence type="ECO:0000256" key="2">
    <source>
        <dbReference type="ARBA" id="ARBA00006991"/>
    </source>
</evidence>
<dbReference type="InterPro" id="IPR019787">
    <property type="entry name" value="Znf_PHD-finger"/>
</dbReference>
<dbReference type="GO" id="GO:0001228">
    <property type="term" value="F:DNA-binding transcription activator activity, RNA polymerase II-specific"/>
    <property type="evidence" value="ECO:0007669"/>
    <property type="project" value="TreeGrafter"/>
</dbReference>
<proteinExistence type="inferred from homology"/>
<dbReference type="InterPro" id="IPR019786">
    <property type="entry name" value="Zinc_finger_PHD-type_CS"/>
</dbReference>
<dbReference type="Gene3D" id="3.30.40.10">
    <property type="entry name" value="Zinc/RING finger domain, C3HC4 (zinc finger)"/>
    <property type="match status" value="1"/>
</dbReference>
<dbReference type="Proteomes" id="UP001497623">
    <property type="component" value="Unassembled WGS sequence"/>
</dbReference>
<dbReference type="GO" id="GO:0000978">
    <property type="term" value="F:RNA polymerase II cis-regulatory region sequence-specific DNA binding"/>
    <property type="evidence" value="ECO:0007669"/>
    <property type="project" value="TreeGrafter"/>
</dbReference>
<feature type="domain" description="C2H2-type" evidence="16">
    <location>
        <begin position="341"/>
        <end position="368"/>
    </location>
</feature>
<feature type="compositionally biased region" description="Polar residues" evidence="14">
    <location>
        <begin position="205"/>
        <end position="222"/>
    </location>
</feature>
<dbReference type="FunFam" id="3.30.160.60:FF:002284">
    <property type="entry name" value="Zinc finger protein, putative"/>
    <property type="match status" value="1"/>
</dbReference>
<organism evidence="17 18">
    <name type="scientific">Meganyctiphanes norvegica</name>
    <name type="common">Northern krill</name>
    <name type="synonym">Thysanopoda norvegica</name>
    <dbReference type="NCBI Taxonomy" id="48144"/>
    <lineage>
        <taxon>Eukaryota</taxon>
        <taxon>Metazoa</taxon>
        <taxon>Ecdysozoa</taxon>
        <taxon>Arthropoda</taxon>
        <taxon>Crustacea</taxon>
        <taxon>Multicrustacea</taxon>
        <taxon>Malacostraca</taxon>
        <taxon>Eumalacostraca</taxon>
        <taxon>Eucarida</taxon>
        <taxon>Euphausiacea</taxon>
        <taxon>Euphausiidae</taxon>
        <taxon>Meganyctiphanes</taxon>
    </lineage>
</organism>
<evidence type="ECO:0000256" key="11">
    <source>
        <dbReference type="ARBA" id="ARBA00023163"/>
    </source>
</evidence>
<dbReference type="GO" id="GO:0008270">
    <property type="term" value="F:zinc ion binding"/>
    <property type="evidence" value="ECO:0007669"/>
    <property type="project" value="UniProtKB-KW"/>
</dbReference>
<evidence type="ECO:0000259" key="16">
    <source>
        <dbReference type="PROSITE" id="PS50157"/>
    </source>
</evidence>
<feature type="domain" description="C2H2-type" evidence="16">
    <location>
        <begin position="537"/>
        <end position="564"/>
    </location>
</feature>
<dbReference type="AlphaFoldDB" id="A0AAV2QKJ4"/>
<dbReference type="SUPFAM" id="SSF57667">
    <property type="entry name" value="beta-beta-alpha zinc fingers"/>
    <property type="match status" value="7"/>
</dbReference>
<evidence type="ECO:0000313" key="17">
    <source>
        <dbReference type="EMBL" id="CAL4090928.1"/>
    </source>
</evidence>
<dbReference type="Pfam" id="PF00096">
    <property type="entry name" value="zf-C2H2"/>
    <property type="match status" value="9"/>
</dbReference>
<dbReference type="PROSITE" id="PS01359">
    <property type="entry name" value="ZF_PHD_1"/>
    <property type="match status" value="1"/>
</dbReference>
<protein>
    <submittedName>
        <fullName evidence="17">Uncharacterized protein</fullName>
    </submittedName>
</protein>
<dbReference type="InterPro" id="IPR011011">
    <property type="entry name" value="Znf_FYVE_PHD"/>
</dbReference>
<dbReference type="Gene3D" id="3.30.160.60">
    <property type="entry name" value="Classic Zinc Finger"/>
    <property type="match status" value="12"/>
</dbReference>
<evidence type="ECO:0000256" key="4">
    <source>
        <dbReference type="ARBA" id="ARBA00022723"/>
    </source>
</evidence>
<gene>
    <name evidence="17" type="ORF">MNOR_LOCUS14151</name>
</gene>
<reference evidence="17 18" key="1">
    <citation type="submission" date="2024-05" db="EMBL/GenBank/DDBJ databases">
        <authorList>
            <person name="Wallberg A."/>
        </authorList>
    </citation>
    <scope>NUCLEOTIDE SEQUENCE [LARGE SCALE GENOMIC DNA]</scope>
</reference>
<dbReference type="PANTHER" id="PTHR24393:SF15">
    <property type="entry name" value="IP01243P-RELATED"/>
    <property type="match status" value="1"/>
</dbReference>
<keyword evidence="6 13" id="KW-0863">Zinc-finger</keyword>
<evidence type="ECO:0000256" key="5">
    <source>
        <dbReference type="ARBA" id="ARBA00022737"/>
    </source>
</evidence>
<evidence type="ECO:0000256" key="1">
    <source>
        <dbReference type="ARBA" id="ARBA00004123"/>
    </source>
</evidence>
<evidence type="ECO:0000256" key="7">
    <source>
        <dbReference type="ARBA" id="ARBA00022833"/>
    </source>
</evidence>
<dbReference type="FunFam" id="3.30.160.60:FF:000072">
    <property type="entry name" value="zinc finger protein 143 isoform X1"/>
    <property type="match status" value="2"/>
</dbReference>
<keyword evidence="4" id="KW-0479">Metal-binding</keyword>
<comment type="similarity">
    <text evidence="2">Belongs to the krueppel C2H2-type zinc-finger protein family.</text>
</comment>
<keyword evidence="10" id="KW-0238">DNA-binding</keyword>
<feature type="domain" description="C2H2-type" evidence="16">
    <location>
        <begin position="453"/>
        <end position="480"/>
    </location>
</feature>